<dbReference type="EMBL" id="CM003604">
    <property type="protein sequence ID" value="KYP73901.1"/>
    <property type="molecule type" value="Genomic_DNA"/>
</dbReference>
<dbReference type="STRING" id="3821.A0A151U3Q0"/>
<dbReference type="AlphaFoldDB" id="A0A151U3Q0"/>
<organism evidence="1 2">
    <name type="scientific">Cajanus cajan</name>
    <name type="common">Pigeon pea</name>
    <name type="synonym">Cajanus indicus</name>
    <dbReference type="NCBI Taxonomy" id="3821"/>
    <lineage>
        <taxon>Eukaryota</taxon>
        <taxon>Viridiplantae</taxon>
        <taxon>Streptophyta</taxon>
        <taxon>Embryophyta</taxon>
        <taxon>Tracheophyta</taxon>
        <taxon>Spermatophyta</taxon>
        <taxon>Magnoliopsida</taxon>
        <taxon>eudicotyledons</taxon>
        <taxon>Gunneridae</taxon>
        <taxon>Pentapetalae</taxon>
        <taxon>rosids</taxon>
        <taxon>fabids</taxon>
        <taxon>Fabales</taxon>
        <taxon>Fabaceae</taxon>
        <taxon>Papilionoideae</taxon>
        <taxon>50 kb inversion clade</taxon>
        <taxon>NPAAA clade</taxon>
        <taxon>indigoferoid/millettioid clade</taxon>
        <taxon>Phaseoleae</taxon>
        <taxon>Cajanus</taxon>
    </lineage>
</organism>
<dbReference type="PANTHER" id="PTHR33144">
    <property type="entry name" value="OS10G0409366 PROTEIN-RELATED"/>
    <property type="match status" value="1"/>
</dbReference>
<proteinExistence type="predicted"/>
<keyword evidence="2" id="KW-1185">Reference proteome</keyword>
<evidence type="ECO:0000313" key="2">
    <source>
        <dbReference type="Proteomes" id="UP000075243"/>
    </source>
</evidence>
<reference evidence="1 2" key="1">
    <citation type="journal article" date="2012" name="Nat. Biotechnol.">
        <title>Draft genome sequence of pigeonpea (Cajanus cajan), an orphan legume crop of resource-poor farmers.</title>
        <authorList>
            <person name="Varshney R.K."/>
            <person name="Chen W."/>
            <person name="Li Y."/>
            <person name="Bharti A.K."/>
            <person name="Saxena R.K."/>
            <person name="Schlueter J.A."/>
            <person name="Donoghue M.T."/>
            <person name="Azam S."/>
            <person name="Fan G."/>
            <person name="Whaley A.M."/>
            <person name="Farmer A.D."/>
            <person name="Sheridan J."/>
            <person name="Iwata A."/>
            <person name="Tuteja R."/>
            <person name="Penmetsa R.V."/>
            <person name="Wu W."/>
            <person name="Upadhyaya H.D."/>
            <person name="Yang S.P."/>
            <person name="Shah T."/>
            <person name="Saxena K.B."/>
            <person name="Michael T."/>
            <person name="McCombie W.R."/>
            <person name="Yang B."/>
            <person name="Zhang G."/>
            <person name="Yang H."/>
            <person name="Wang J."/>
            <person name="Spillane C."/>
            <person name="Cook D.R."/>
            <person name="May G.D."/>
            <person name="Xu X."/>
            <person name="Jackson S.A."/>
        </authorList>
    </citation>
    <scope>NUCLEOTIDE SEQUENCE [LARGE SCALE GENOMIC DNA]</scope>
    <source>
        <strain evidence="2">cv. Asha</strain>
    </source>
</reference>
<gene>
    <name evidence="1" type="ORF">KK1_006560</name>
</gene>
<dbReference type="Gramene" id="C.cajan_06381.t">
    <property type="protein sequence ID" value="C.cajan_06381.t"/>
    <property type="gene ID" value="C.cajan_06381"/>
</dbReference>
<accession>A0A151U3Q0</accession>
<sequence length="166" mass="20023">MTFKYFYARFFGDKEGSWTYFIKRYMEYASWMTIDVQFNNRNQAIGKEGRKLASFLGIIARNPKLTPLNIDDWRSFDQDQKKKLVELVRRKFSIPARDEDFVKKSLGKKWKNYKCELRCMYMTRYKTRDALIKSRPTRIPRDQWTGLVSYWFSDKGKVTTLEKTNT</sequence>
<dbReference type="OMA" id="YCHISFA"/>
<evidence type="ECO:0000313" key="1">
    <source>
        <dbReference type="EMBL" id="KYP73901.1"/>
    </source>
</evidence>
<dbReference type="Proteomes" id="UP000075243">
    <property type="component" value="Chromosome 2"/>
</dbReference>
<protein>
    <submittedName>
        <fullName evidence="1">Uncharacterized protein</fullName>
    </submittedName>
</protein>
<name>A0A151U3Q0_CAJCA</name>
<dbReference type="PANTHER" id="PTHR33144:SF46">
    <property type="entry name" value="OS04G0610000 PROTEIN"/>
    <property type="match status" value="1"/>
</dbReference>